<dbReference type="CDD" id="cd17546">
    <property type="entry name" value="REC_hyHK_CKI1_RcsC-like"/>
    <property type="match status" value="1"/>
</dbReference>
<keyword evidence="4 7" id="KW-0597">Phosphoprotein</keyword>
<dbReference type="Pfam" id="PF00072">
    <property type="entry name" value="Response_reg"/>
    <property type="match status" value="1"/>
</dbReference>
<dbReference type="InterPro" id="IPR003594">
    <property type="entry name" value="HATPase_dom"/>
</dbReference>
<evidence type="ECO:0000256" key="4">
    <source>
        <dbReference type="ARBA" id="ARBA00022553"/>
    </source>
</evidence>
<dbReference type="SUPFAM" id="SSF47384">
    <property type="entry name" value="Homodimeric domain of signal transducing histidine kinase"/>
    <property type="match status" value="1"/>
</dbReference>
<dbReference type="Gene3D" id="3.30.565.10">
    <property type="entry name" value="Histidine kinase-like ATPase, C-terminal domain"/>
    <property type="match status" value="1"/>
</dbReference>
<evidence type="ECO:0000313" key="13">
    <source>
        <dbReference type="EnsemblPlants" id="AES61663"/>
    </source>
</evidence>
<evidence type="ECO:0000256" key="8">
    <source>
        <dbReference type="SAM" id="MobiDB-lite"/>
    </source>
</evidence>
<dbReference type="Pfam" id="PF00512">
    <property type="entry name" value="HisKA"/>
    <property type="match status" value="1"/>
</dbReference>
<evidence type="ECO:0000256" key="3">
    <source>
        <dbReference type="ARBA" id="ARBA00012438"/>
    </source>
</evidence>
<evidence type="ECO:0000256" key="9">
    <source>
        <dbReference type="SAM" id="Phobius"/>
    </source>
</evidence>
<evidence type="ECO:0000313" key="14">
    <source>
        <dbReference type="Proteomes" id="UP000002051"/>
    </source>
</evidence>
<dbReference type="OrthoDB" id="60033at2759"/>
<dbReference type="Pfam" id="PF02518">
    <property type="entry name" value="HATPase_c"/>
    <property type="match status" value="1"/>
</dbReference>
<feature type="compositionally biased region" description="Low complexity" evidence="8">
    <location>
        <begin position="962"/>
        <end position="972"/>
    </location>
</feature>
<evidence type="ECO:0000259" key="11">
    <source>
        <dbReference type="PROSITE" id="PS50110"/>
    </source>
</evidence>
<keyword evidence="9" id="KW-0812">Transmembrane</keyword>
<evidence type="ECO:0000256" key="1">
    <source>
        <dbReference type="ARBA" id="ARBA00000085"/>
    </source>
</evidence>
<sequence length="1102" mass="122220">MALLRPSSFMILLAYGALIVLASLTPCWYLMVTHIEKSVNLHSANIVSQLQSEIEYSAELLHPMKSSSTNLSTLLSSTLNSTNITFSDVHTKVAPLLFQALKTIPHLTQISYIGMEGLFFTHYNDGDQVLAMYSNSSSGGASNKTLYYIQHVNHDTGMVFGEAIISNNTINIDASWINGTNNNISHEFASLGTKLNNVSDLLFMNSARINKIGGISLGFSTKVITDYITRIVDRQGTKSYLATKDGKVIVKGIQNIRLMIFNDSVSIQAVNGNGDLIRNEGAVSCKDQAVGSSLNIHDTPYLIHCYPIDIMGIESVHVLAVPQNGSLIFNPSHKGKGLTLLIVMMVMIFIAILSFLFLNLGVTKREMHLCASLMQQKEATEQAERKNTNKSLAFATASHDLRAYLAGLIGLIEMSSKLVVTNSKLETNLKPSSELETNLKQMDNCAQDLLGLLNSILDTSKIEAGKMQLEEEEFDLSNLLEDVVDLYHPMAMKKGVEVVLDSCNGSVIKHSRVKGDRRKLKQVLCNLLSNAVKFTDEGHITVRAWTQKAKLQNSKTKTNHKSVMKHLSWLFNKKDKECEDIEAVNLAQQDPCLMDFVFEVDDTGKGIPKENHKSVFENYVQVKENSVGQVGTGLGLGIVQSLVRLMHGDIGIVDKEVGKRGTCFKFNVLLTLCENETVNYEYGSTAGDKSQTLEKKLTIRTASSGSSICSLSPKLHVSPSQRPEPSHVILYITDEERRRTSQLFIESLGIKVKVVKSRNHLVHTLKKIKKEKGDHLSDQSSPESSEMSSRCTSYSSSCSRRVPFKAMDHGNEYLSSMFKKNNGAAPSFVLIIIDANAGPFSKLCKIVSNFKKDLLNPSKVVWLEKPFESSVDYQAIDQDDNVISKPFHGSRLFQVIKLLPEFGGSWISNSSKPRNELRSQEPTNDESVCLSVGQCWKGTQKSYVKMGRKGSVHQGEIEESGGESSNPEPLSGKKFLVVDDSPMLRKICMATLRSLGVTTIDQCENGEEAVRTVQEGLTKDFTNPPYDYILMDCQMPVKDGFEATREIREMEKQYGLHISIIALSAEIDKLTTETGMDFHITKPIKKEHLLKAITYIENSDIL</sequence>
<keyword evidence="12" id="KW-0808">Transferase</keyword>
<evidence type="ECO:0000256" key="6">
    <source>
        <dbReference type="ARBA" id="ARBA00023170"/>
    </source>
</evidence>
<feature type="domain" description="Histidine kinase" evidence="10">
    <location>
        <begin position="396"/>
        <end position="672"/>
    </location>
</feature>
<evidence type="ECO:0000256" key="5">
    <source>
        <dbReference type="ARBA" id="ARBA00022824"/>
    </source>
</evidence>
<keyword evidence="6" id="KW-0675">Receptor</keyword>
<organism evidence="12 14">
    <name type="scientific">Medicago truncatula</name>
    <name type="common">Barrel medic</name>
    <name type="synonym">Medicago tribuloides</name>
    <dbReference type="NCBI Taxonomy" id="3880"/>
    <lineage>
        <taxon>Eukaryota</taxon>
        <taxon>Viridiplantae</taxon>
        <taxon>Streptophyta</taxon>
        <taxon>Embryophyta</taxon>
        <taxon>Tracheophyta</taxon>
        <taxon>Spermatophyta</taxon>
        <taxon>Magnoliopsida</taxon>
        <taxon>eudicotyledons</taxon>
        <taxon>Gunneridae</taxon>
        <taxon>Pentapetalae</taxon>
        <taxon>rosids</taxon>
        <taxon>fabids</taxon>
        <taxon>Fabales</taxon>
        <taxon>Fabaceae</taxon>
        <taxon>Papilionoideae</taxon>
        <taxon>50 kb inversion clade</taxon>
        <taxon>NPAAA clade</taxon>
        <taxon>Hologalegina</taxon>
        <taxon>IRL clade</taxon>
        <taxon>Trifolieae</taxon>
        <taxon>Medicago</taxon>
    </lineage>
</organism>
<dbReference type="EnsemblPlants" id="AES61663">
    <property type="protein sequence ID" value="AES61663"/>
    <property type="gene ID" value="MTR_1g087140"/>
</dbReference>
<reference evidence="12 14" key="1">
    <citation type="journal article" date="2011" name="Nature">
        <title>The Medicago genome provides insight into the evolution of rhizobial symbioses.</title>
        <authorList>
            <person name="Young N.D."/>
            <person name="Debelle F."/>
            <person name="Oldroyd G.E."/>
            <person name="Geurts R."/>
            <person name="Cannon S.B."/>
            <person name="Udvardi M.K."/>
            <person name="Benedito V.A."/>
            <person name="Mayer K.F."/>
            <person name="Gouzy J."/>
            <person name="Schoof H."/>
            <person name="Van de Peer Y."/>
            <person name="Proost S."/>
            <person name="Cook D.R."/>
            <person name="Meyers B.C."/>
            <person name="Spannagl M."/>
            <person name="Cheung F."/>
            <person name="De Mita S."/>
            <person name="Krishnakumar V."/>
            <person name="Gundlach H."/>
            <person name="Zhou S."/>
            <person name="Mudge J."/>
            <person name="Bharti A.K."/>
            <person name="Murray J.D."/>
            <person name="Naoumkina M.A."/>
            <person name="Rosen B."/>
            <person name="Silverstein K.A."/>
            <person name="Tang H."/>
            <person name="Rombauts S."/>
            <person name="Zhao P.X."/>
            <person name="Zhou P."/>
            <person name="Barbe V."/>
            <person name="Bardou P."/>
            <person name="Bechner M."/>
            <person name="Bellec A."/>
            <person name="Berger A."/>
            <person name="Berges H."/>
            <person name="Bidwell S."/>
            <person name="Bisseling T."/>
            <person name="Choisne N."/>
            <person name="Couloux A."/>
            <person name="Denny R."/>
            <person name="Deshpande S."/>
            <person name="Dai X."/>
            <person name="Doyle J.J."/>
            <person name="Dudez A.M."/>
            <person name="Farmer A.D."/>
            <person name="Fouteau S."/>
            <person name="Franken C."/>
            <person name="Gibelin C."/>
            <person name="Gish J."/>
            <person name="Goldstein S."/>
            <person name="Gonzalez A.J."/>
            <person name="Green P.J."/>
            <person name="Hallab A."/>
            <person name="Hartog M."/>
            <person name="Hua A."/>
            <person name="Humphray S.J."/>
            <person name="Jeong D.H."/>
            <person name="Jing Y."/>
            <person name="Jocker A."/>
            <person name="Kenton S.M."/>
            <person name="Kim D.J."/>
            <person name="Klee K."/>
            <person name="Lai H."/>
            <person name="Lang C."/>
            <person name="Lin S."/>
            <person name="Macmil S.L."/>
            <person name="Magdelenat G."/>
            <person name="Matthews L."/>
            <person name="McCorrison J."/>
            <person name="Monaghan E.L."/>
            <person name="Mun J.H."/>
            <person name="Najar F.Z."/>
            <person name="Nicholson C."/>
            <person name="Noirot C."/>
            <person name="O'Bleness M."/>
            <person name="Paule C.R."/>
            <person name="Poulain J."/>
            <person name="Prion F."/>
            <person name="Qin B."/>
            <person name="Qu C."/>
            <person name="Retzel E.F."/>
            <person name="Riddle C."/>
            <person name="Sallet E."/>
            <person name="Samain S."/>
            <person name="Samson N."/>
            <person name="Sanders I."/>
            <person name="Saurat O."/>
            <person name="Scarpelli C."/>
            <person name="Schiex T."/>
            <person name="Segurens B."/>
            <person name="Severin A.J."/>
            <person name="Sherrier D.J."/>
            <person name="Shi R."/>
            <person name="Sims S."/>
            <person name="Singer S.R."/>
            <person name="Sinharoy S."/>
            <person name="Sterck L."/>
            <person name="Viollet A."/>
            <person name="Wang B.B."/>
            <person name="Wang K."/>
            <person name="Wang M."/>
            <person name="Wang X."/>
            <person name="Warfsmann J."/>
            <person name="Weissenbach J."/>
            <person name="White D.D."/>
            <person name="White J.D."/>
            <person name="Wiley G.B."/>
            <person name="Wincker P."/>
            <person name="Xing Y."/>
            <person name="Yang L."/>
            <person name="Yao Z."/>
            <person name="Ying F."/>
            <person name="Zhai J."/>
            <person name="Zhou L."/>
            <person name="Zuber A."/>
            <person name="Denarie J."/>
            <person name="Dixon R.A."/>
            <person name="May G.D."/>
            <person name="Schwartz D.C."/>
            <person name="Rogers J."/>
            <person name="Quetier F."/>
            <person name="Town C.D."/>
            <person name="Roe B.A."/>
        </authorList>
    </citation>
    <scope>NUCLEOTIDE SEQUENCE [LARGE SCALE GENOMIC DNA]</scope>
    <source>
        <strain evidence="12">A17</strain>
        <strain evidence="13 14">cv. Jemalong A17</strain>
    </source>
</reference>
<dbReference type="InterPro" id="IPR004358">
    <property type="entry name" value="Sig_transdc_His_kin-like_C"/>
</dbReference>
<gene>
    <name evidence="13" type="primary">11417449</name>
    <name evidence="12" type="ordered locus">MTR_1g087140</name>
</gene>
<dbReference type="SMART" id="SM00387">
    <property type="entry name" value="HATPase_c"/>
    <property type="match status" value="1"/>
</dbReference>
<evidence type="ECO:0000256" key="2">
    <source>
        <dbReference type="ARBA" id="ARBA00004477"/>
    </source>
</evidence>
<dbReference type="EMBL" id="CM001217">
    <property type="protein sequence ID" value="AES61663.2"/>
    <property type="molecule type" value="Genomic_DNA"/>
</dbReference>
<dbReference type="KEGG" id="mtr:11417449"/>
<dbReference type="InterPro" id="IPR050956">
    <property type="entry name" value="2C_system_His_kinase"/>
</dbReference>
<keyword evidence="14" id="KW-1185">Reference proteome</keyword>
<dbReference type="InterPro" id="IPR011006">
    <property type="entry name" value="CheY-like_superfamily"/>
</dbReference>
<dbReference type="Gene3D" id="3.40.50.2300">
    <property type="match status" value="1"/>
</dbReference>
<dbReference type="Proteomes" id="UP000002051">
    <property type="component" value="Unassembled WGS sequence"/>
</dbReference>
<feature type="region of interest" description="Disordered" evidence="8">
    <location>
        <begin position="950"/>
        <end position="972"/>
    </location>
</feature>
<dbReference type="Gene3D" id="1.10.287.130">
    <property type="match status" value="1"/>
</dbReference>
<accession>A0A0C3URC5</accession>
<dbReference type="PaxDb" id="3880-AES61663"/>
<dbReference type="InterPro" id="IPR005467">
    <property type="entry name" value="His_kinase_dom"/>
</dbReference>
<dbReference type="SUPFAM" id="SSF55874">
    <property type="entry name" value="ATPase domain of HSP90 chaperone/DNA topoisomerase II/histidine kinase"/>
    <property type="match status" value="1"/>
</dbReference>
<comment type="subcellular location">
    <subcellularLocation>
        <location evidence="2">Endoplasmic reticulum membrane</location>
        <topology evidence="2">Multi-pass membrane protein</topology>
    </subcellularLocation>
</comment>
<feature type="compositionally biased region" description="Low complexity" evidence="8">
    <location>
        <begin position="778"/>
        <end position="796"/>
    </location>
</feature>
<feature type="modified residue" description="4-aspartylphosphate" evidence="7">
    <location>
        <position position="1032"/>
    </location>
</feature>
<name>G7IDR2_MEDTR</name>
<evidence type="ECO:0000256" key="7">
    <source>
        <dbReference type="PROSITE-ProRule" id="PRU00169"/>
    </source>
</evidence>
<reference evidence="13" key="3">
    <citation type="submission" date="2015-04" db="UniProtKB">
        <authorList>
            <consortium name="EnsemblPlants"/>
        </authorList>
    </citation>
    <scope>IDENTIFICATION</scope>
    <source>
        <strain evidence="13">cv. Jemalong A17</strain>
    </source>
</reference>
<dbReference type="CDD" id="cd00082">
    <property type="entry name" value="HisKA"/>
    <property type="match status" value="1"/>
</dbReference>
<dbReference type="eggNOG" id="KOG0519">
    <property type="taxonomic scope" value="Eukaryota"/>
</dbReference>
<dbReference type="InterPro" id="IPR036097">
    <property type="entry name" value="HisK_dim/P_sf"/>
</dbReference>
<keyword evidence="9" id="KW-0472">Membrane</keyword>
<feature type="transmembrane region" description="Helical" evidence="9">
    <location>
        <begin position="338"/>
        <end position="362"/>
    </location>
</feature>
<dbReference type="AlphaFoldDB" id="G7IDR2"/>
<keyword evidence="9" id="KW-1133">Transmembrane helix</keyword>
<dbReference type="GO" id="GO:0000155">
    <property type="term" value="F:phosphorelay sensor kinase activity"/>
    <property type="evidence" value="ECO:0007669"/>
    <property type="project" value="InterPro"/>
</dbReference>
<proteinExistence type="predicted"/>
<dbReference type="PROSITE" id="PS50110">
    <property type="entry name" value="RESPONSE_REGULATORY"/>
    <property type="match status" value="1"/>
</dbReference>
<protein>
    <recommendedName>
        <fullName evidence="3">histidine kinase</fullName>
        <ecNumber evidence="3">2.7.13.3</ecNumber>
    </recommendedName>
</protein>
<accession>G7IDR2</accession>
<feature type="transmembrane region" description="Helical" evidence="9">
    <location>
        <begin position="12"/>
        <end position="32"/>
    </location>
</feature>
<evidence type="ECO:0000259" key="10">
    <source>
        <dbReference type="PROSITE" id="PS50109"/>
    </source>
</evidence>
<dbReference type="InterPro" id="IPR001789">
    <property type="entry name" value="Sig_transdc_resp-reg_receiver"/>
</dbReference>
<dbReference type="PANTHER" id="PTHR43719:SF75">
    <property type="entry name" value="HISTIDINE KINASE CKI1"/>
    <property type="match status" value="1"/>
</dbReference>
<dbReference type="SMART" id="SM00388">
    <property type="entry name" value="HisKA"/>
    <property type="match status" value="1"/>
</dbReference>
<dbReference type="HOGENOM" id="CLU_000445_104_16_1"/>
<comment type="catalytic activity">
    <reaction evidence="1">
        <text>ATP + protein L-histidine = ADP + protein N-phospho-L-histidine.</text>
        <dbReference type="EC" id="2.7.13.3"/>
    </reaction>
</comment>
<keyword evidence="12" id="KW-0418">Kinase</keyword>
<dbReference type="SUPFAM" id="SSF52172">
    <property type="entry name" value="CheY-like"/>
    <property type="match status" value="1"/>
</dbReference>
<dbReference type="InterPro" id="IPR036890">
    <property type="entry name" value="HATPase_C_sf"/>
</dbReference>
<dbReference type="PANTHER" id="PTHR43719">
    <property type="entry name" value="TWO-COMPONENT HISTIDINE KINASE"/>
    <property type="match status" value="1"/>
</dbReference>
<dbReference type="STRING" id="3880.G7IDR2"/>
<keyword evidence="5" id="KW-0256">Endoplasmic reticulum</keyword>
<feature type="region of interest" description="Disordered" evidence="8">
    <location>
        <begin position="772"/>
        <end position="796"/>
    </location>
</feature>
<dbReference type="PROSITE" id="PS50109">
    <property type="entry name" value="HIS_KIN"/>
    <property type="match status" value="1"/>
</dbReference>
<feature type="domain" description="Response regulatory" evidence="11">
    <location>
        <begin position="974"/>
        <end position="1097"/>
    </location>
</feature>
<dbReference type="InterPro" id="IPR003661">
    <property type="entry name" value="HisK_dim/P_dom"/>
</dbReference>
<dbReference type="SMART" id="SM00448">
    <property type="entry name" value="REC"/>
    <property type="match status" value="1"/>
</dbReference>
<dbReference type="PRINTS" id="PR00344">
    <property type="entry name" value="BCTRLSENSOR"/>
</dbReference>
<dbReference type="EC" id="2.7.13.3" evidence="3"/>
<evidence type="ECO:0000313" key="12">
    <source>
        <dbReference type="EMBL" id="AES61663.2"/>
    </source>
</evidence>
<dbReference type="GO" id="GO:0005789">
    <property type="term" value="C:endoplasmic reticulum membrane"/>
    <property type="evidence" value="ECO:0007669"/>
    <property type="project" value="UniProtKB-SubCell"/>
</dbReference>
<reference evidence="12 14" key="2">
    <citation type="journal article" date="2014" name="BMC Genomics">
        <title>An improved genome release (version Mt4.0) for the model legume Medicago truncatula.</title>
        <authorList>
            <person name="Tang H."/>
            <person name="Krishnakumar V."/>
            <person name="Bidwell S."/>
            <person name="Rosen B."/>
            <person name="Chan A."/>
            <person name="Zhou S."/>
            <person name="Gentzbittel L."/>
            <person name="Childs K.L."/>
            <person name="Yandell M."/>
            <person name="Gundlach H."/>
            <person name="Mayer K.F."/>
            <person name="Schwartz D.C."/>
            <person name="Town C.D."/>
        </authorList>
    </citation>
    <scope>GENOME REANNOTATION</scope>
    <source>
        <strain evidence="13 14">cv. Jemalong A17</strain>
    </source>
</reference>